<reference evidence="1 2" key="1">
    <citation type="journal article" date="2011" name="Genome Res.">
        <title>Phylogeny-wide analysis of social amoeba genomes highlights ancient origins for complex intercellular communication.</title>
        <authorList>
            <person name="Heidel A.J."/>
            <person name="Lawal H.M."/>
            <person name="Felder M."/>
            <person name="Schilde C."/>
            <person name="Helps N.R."/>
            <person name="Tunggal B."/>
            <person name="Rivero F."/>
            <person name="John U."/>
            <person name="Schleicher M."/>
            <person name="Eichinger L."/>
            <person name="Platzer M."/>
            <person name="Noegel A.A."/>
            <person name="Schaap P."/>
            <person name="Gloeckner G."/>
        </authorList>
    </citation>
    <scope>NUCLEOTIDE SEQUENCE [LARGE SCALE GENOMIC DNA]</scope>
    <source>
        <strain evidence="2">ATCC 26659 / Pp 5 / PN500</strain>
    </source>
</reference>
<name>D3BFS9_HETP5</name>
<proteinExistence type="predicted"/>
<sequence>MTCDECYSWLEVTAVIHVIILAECHYDLIMITLDQYNNPIQYHDLLLLNMSVLYLFNAILTEIDMIDVD</sequence>
<dbReference type="AlphaFoldDB" id="D3BFS9"/>
<dbReference type="RefSeq" id="XP_020431810.1">
    <property type="nucleotide sequence ID" value="XM_020578215.1"/>
</dbReference>
<evidence type="ECO:0000313" key="2">
    <source>
        <dbReference type="Proteomes" id="UP000001396"/>
    </source>
</evidence>
<dbReference type="InParanoid" id="D3BFS9"/>
<protein>
    <submittedName>
        <fullName evidence="1">Uncharacterized protein</fullName>
    </submittedName>
</protein>
<accession>D3BFS9</accession>
<dbReference type="EMBL" id="ADBJ01000032">
    <property type="protein sequence ID" value="EFA79689.1"/>
    <property type="molecule type" value="Genomic_DNA"/>
</dbReference>
<organism evidence="1 2">
    <name type="scientific">Heterostelium pallidum (strain ATCC 26659 / Pp 5 / PN500)</name>
    <name type="common">Cellular slime mold</name>
    <name type="synonym">Polysphondylium pallidum</name>
    <dbReference type="NCBI Taxonomy" id="670386"/>
    <lineage>
        <taxon>Eukaryota</taxon>
        <taxon>Amoebozoa</taxon>
        <taxon>Evosea</taxon>
        <taxon>Eumycetozoa</taxon>
        <taxon>Dictyostelia</taxon>
        <taxon>Acytosteliales</taxon>
        <taxon>Acytosteliaceae</taxon>
        <taxon>Heterostelium</taxon>
    </lineage>
</organism>
<evidence type="ECO:0000313" key="1">
    <source>
        <dbReference type="EMBL" id="EFA79689.1"/>
    </source>
</evidence>
<comment type="caution">
    <text evidence="1">The sequence shown here is derived from an EMBL/GenBank/DDBJ whole genome shotgun (WGS) entry which is preliminary data.</text>
</comment>
<keyword evidence="2" id="KW-1185">Reference proteome</keyword>
<dbReference type="Proteomes" id="UP000001396">
    <property type="component" value="Unassembled WGS sequence"/>
</dbReference>
<dbReference type="GeneID" id="31362861"/>
<gene>
    <name evidence="1" type="ORF">PPL_07380</name>
</gene>